<keyword evidence="9" id="KW-0547">Nucleotide-binding</keyword>
<dbReference type="InterPro" id="IPR036918">
    <property type="entry name" value="Pyrv_Knase_C_sf"/>
</dbReference>
<evidence type="ECO:0000259" key="17">
    <source>
        <dbReference type="Pfam" id="PF00224"/>
    </source>
</evidence>
<keyword evidence="14 19" id="KW-0670">Pyruvate</keyword>
<evidence type="ECO:0000256" key="16">
    <source>
        <dbReference type="RuleBase" id="RU000504"/>
    </source>
</evidence>
<evidence type="ECO:0000256" key="10">
    <source>
        <dbReference type="ARBA" id="ARBA00022777"/>
    </source>
</evidence>
<protein>
    <recommendedName>
        <fullName evidence="6 15">Pyruvate kinase</fullName>
        <ecNumber evidence="5 15">2.7.1.40</ecNumber>
    </recommendedName>
</protein>
<dbReference type="PANTHER" id="PTHR11817">
    <property type="entry name" value="PYRUVATE KINASE"/>
    <property type="match status" value="1"/>
</dbReference>
<evidence type="ECO:0000256" key="4">
    <source>
        <dbReference type="ARBA" id="ARBA00008663"/>
    </source>
</evidence>
<dbReference type="InterPro" id="IPR015795">
    <property type="entry name" value="Pyrv_Knase_C"/>
</dbReference>
<comment type="cofactor">
    <cofactor evidence="1">
        <name>Mg(2+)</name>
        <dbReference type="ChEBI" id="CHEBI:18420"/>
    </cofactor>
</comment>
<evidence type="ECO:0000256" key="14">
    <source>
        <dbReference type="ARBA" id="ARBA00023317"/>
    </source>
</evidence>
<evidence type="ECO:0000256" key="13">
    <source>
        <dbReference type="ARBA" id="ARBA00023152"/>
    </source>
</evidence>
<dbReference type="InterPro" id="IPR040442">
    <property type="entry name" value="Pyrv_kinase-like_dom_sf"/>
</dbReference>
<comment type="pathway">
    <text evidence="3 16">Carbohydrate degradation; glycolysis; pyruvate from D-glyceraldehyde 3-phosphate: step 5/5.</text>
</comment>
<evidence type="ECO:0000313" key="19">
    <source>
        <dbReference type="EMBL" id="QOS39747.1"/>
    </source>
</evidence>
<evidence type="ECO:0000256" key="8">
    <source>
        <dbReference type="ARBA" id="ARBA00022723"/>
    </source>
</evidence>
<dbReference type="SUPFAM" id="SSF50800">
    <property type="entry name" value="PK beta-barrel domain-like"/>
    <property type="match status" value="1"/>
</dbReference>
<dbReference type="FunFam" id="2.40.33.10:FF:000001">
    <property type="entry name" value="Pyruvate kinase"/>
    <property type="match status" value="1"/>
</dbReference>
<keyword evidence="10 16" id="KW-0418">Kinase</keyword>
<dbReference type="Proteomes" id="UP000593591">
    <property type="component" value="Chromosome"/>
</dbReference>
<dbReference type="UniPathway" id="UPA00109">
    <property type="reaction ID" value="UER00188"/>
</dbReference>
<dbReference type="EC" id="2.7.1.40" evidence="5 15"/>
<dbReference type="PROSITE" id="PS00110">
    <property type="entry name" value="PYRUVATE_KINASE"/>
    <property type="match status" value="1"/>
</dbReference>
<dbReference type="InterPro" id="IPR018209">
    <property type="entry name" value="Pyrv_Knase_AS"/>
</dbReference>
<organism evidence="19 20">
    <name type="scientific">Treponema rectale</name>
    <dbReference type="NCBI Taxonomy" id="744512"/>
    <lineage>
        <taxon>Bacteria</taxon>
        <taxon>Pseudomonadati</taxon>
        <taxon>Spirochaetota</taxon>
        <taxon>Spirochaetia</taxon>
        <taxon>Spirochaetales</taxon>
        <taxon>Treponemataceae</taxon>
        <taxon>Treponema</taxon>
    </lineage>
</organism>
<dbReference type="InterPro" id="IPR001697">
    <property type="entry name" value="Pyr_Knase"/>
</dbReference>
<evidence type="ECO:0000256" key="7">
    <source>
        <dbReference type="ARBA" id="ARBA00022679"/>
    </source>
</evidence>
<dbReference type="GO" id="GO:0016301">
    <property type="term" value="F:kinase activity"/>
    <property type="evidence" value="ECO:0007669"/>
    <property type="project" value="UniProtKB-KW"/>
</dbReference>
<keyword evidence="13 16" id="KW-0324">Glycolysis</keyword>
<comment type="cofactor">
    <cofactor evidence="2">
        <name>K(+)</name>
        <dbReference type="ChEBI" id="CHEBI:29103"/>
    </cofactor>
</comment>
<keyword evidence="12 16" id="KW-0460">Magnesium</keyword>
<comment type="catalytic activity">
    <reaction evidence="16">
        <text>pyruvate + ATP = phosphoenolpyruvate + ADP + H(+)</text>
        <dbReference type="Rhea" id="RHEA:18157"/>
        <dbReference type="ChEBI" id="CHEBI:15361"/>
        <dbReference type="ChEBI" id="CHEBI:15378"/>
        <dbReference type="ChEBI" id="CHEBI:30616"/>
        <dbReference type="ChEBI" id="CHEBI:58702"/>
        <dbReference type="ChEBI" id="CHEBI:456216"/>
        <dbReference type="EC" id="2.7.1.40"/>
    </reaction>
</comment>
<dbReference type="NCBIfam" id="NF004491">
    <property type="entry name" value="PRK05826.1"/>
    <property type="match status" value="1"/>
</dbReference>
<dbReference type="InterPro" id="IPR015806">
    <property type="entry name" value="Pyrv_Knase_insert_dom_sf"/>
</dbReference>
<dbReference type="AlphaFoldDB" id="A0A7M1XJW5"/>
<accession>A0A7M1XJW5</accession>
<keyword evidence="7 16" id="KW-0808">Transferase</keyword>
<evidence type="ECO:0000256" key="12">
    <source>
        <dbReference type="ARBA" id="ARBA00022842"/>
    </source>
</evidence>
<dbReference type="EMBL" id="CP031517">
    <property type="protein sequence ID" value="QOS39747.1"/>
    <property type="molecule type" value="Genomic_DNA"/>
</dbReference>
<dbReference type="PRINTS" id="PR01050">
    <property type="entry name" value="PYRUVTKNASE"/>
</dbReference>
<dbReference type="GO" id="GO:0005524">
    <property type="term" value="F:ATP binding"/>
    <property type="evidence" value="ECO:0007669"/>
    <property type="project" value="UniProtKB-KW"/>
</dbReference>
<feature type="domain" description="Pyruvate kinase barrel" evidence="17">
    <location>
        <begin position="7"/>
        <end position="331"/>
    </location>
</feature>
<evidence type="ECO:0000256" key="11">
    <source>
        <dbReference type="ARBA" id="ARBA00022840"/>
    </source>
</evidence>
<dbReference type="Pfam" id="PF02887">
    <property type="entry name" value="PK_C"/>
    <property type="match status" value="1"/>
</dbReference>
<gene>
    <name evidence="19" type="primary">pyk</name>
    <name evidence="19" type="ORF">DYE49_04415</name>
</gene>
<dbReference type="SUPFAM" id="SSF52935">
    <property type="entry name" value="PK C-terminal domain-like"/>
    <property type="match status" value="1"/>
</dbReference>
<name>A0A7M1XJW5_9SPIR</name>
<dbReference type="NCBIfam" id="TIGR01064">
    <property type="entry name" value="pyruv_kin"/>
    <property type="match status" value="1"/>
</dbReference>
<evidence type="ECO:0000256" key="6">
    <source>
        <dbReference type="ARBA" id="ARBA00018587"/>
    </source>
</evidence>
<evidence type="ECO:0000313" key="20">
    <source>
        <dbReference type="Proteomes" id="UP000593591"/>
    </source>
</evidence>
<dbReference type="InterPro" id="IPR011037">
    <property type="entry name" value="Pyrv_Knase-like_insert_dom_sf"/>
</dbReference>
<evidence type="ECO:0000256" key="2">
    <source>
        <dbReference type="ARBA" id="ARBA00001958"/>
    </source>
</evidence>
<evidence type="ECO:0000256" key="15">
    <source>
        <dbReference type="NCBIfam" id="TIGR01064"/>
    </source>
</evidence>
<evidence type="ECO:0000256" key="9">
    <source>
        <dbReference type="ARBA" id="ARBA00022741"/>
    </source>
</evidence>
<dbReference type="SUPFAM" id="SSF51621">
    <property type="entry name" value="Phosphoenolpyruvate/pyruvate domain"/>
    <property type="match status" value="1"/>
</dbReference>
<dbReference type="InterPro" id="IPR015813">
    <property type="entry name" value="Pyrv/PenolPyrv_kinase-like_dom"/>
</dbReference>
<dbReference type="Gene3D" id="3.20.20.60">
    <property type="entry name" value="Phosphoenolpyruvate-binding domains"/>
    <property type="match status" value="1"/>
</dbReference>
<dbReference type="NCBIfam" id="NF004978">
    <property type="entry name" value="PRK06354.1"/>
    <property type="match status" value="1"/>
</dbReference>
<feature type="domain" description="Pyruvate kinase C-terminal" evidence="18">
    <location>
        <begin position="364"/>
        <end position="476"/>
    </location>
</feature>
<keyword evidence="8" id="KW-0479">Metal-binding</keyword>
<sequence>MNYRIDKKTKIVCTIGPSSQDKTVMKNLLKNGMTCMRMNFSHGSYEEQKAKIDTLREIEKEENIIIPICLDTKGPEIRTSDFEGGKADFVAGEETRIYMGVEKAGTAKAFGVTYKNLYEDVSIGSSIRLDDGNLLLKVIRKDEKTHEIVCLIENNHTCKSRRGVNVPGVHLSMPYLSEQDKNDLIFGCENHVDLVSASFVRNVQDIRDMRALLDAHGGKNIIIISKVENTEAIENLDDIIRESDGIMVARGDLAVEIPAEQVPYYQHYMIETCRKLGKPVITATQMLDSMIHNPFPTRAEVSDVYAAVTQGSDSVMLSGESANGDYPVEAVDTQARVAREAEKHYDYKHANLSAYETSDKGVSDAISAAVSDTALLINAKLIVTVSVSGNTAVRISKTRPVCPVFVVSSDRDTLSHIMLYYGCYPYYTKYVPQFTEEMEVLALKIAKDYNIPYGSKIILTGGTPVGAGKTNFIKVLTLNERGVVDED</sequence>
<dbReference type="Gene3D" id="3.40.1380.20">
    <property type="entry name" value="Pyruvate kinase, C-terminal domain"/>
    <property type="match status" value="1"/>
</dbReference>
<dbReference type="GO" id="GO:0004743">
    <property type="term" value="F:pyruvate kinase activity"/>
    <property type="evidence" value="ECO:0007669"/>
    <property type="project" value="UniProtKB-UniRule"/>
</dbReference>
<evidence type="ECO:0000256" key="5">
    <source>
        <dbReference type="ARBA" id="ARBA00012142"/>
    </source>
</evidence>
<dbReference type="FunFam" id="3.20.20.60:FF:000025">
    <property type="entry name" value="Pyruvate kinase"/>
    <property type="match status" value="1"/>
</dbReference>
<reference evidence="19 20" key="1">
    <citation type="submission" date="2018-08" db="EMBL/GenBank/DDBJ databases">
        <title>The first complete genome of Treponema rectale (CHPAT), a commensal spirochete of the bovine rectum.</title>
        <authorList>
            <person name="Staton G.J."/>
            <person name="Clegg S.R."/>
            <person name="Carter S.D."/>
            <person name="Radford A.D."/>
            <person name="Darby A."/>
            <person name="Hall N."/>
            <person name="Birtles R.J."/>
            <person name="Evans N.J."/>
        </authorList>
    </citation>
    <scope>NUCLEOTIDE SEQUENCE [LARGE SCALE GENOMIC DNA]</scope>
    <source>
        <strain evidence="19 20">CHPA</strain>
    </source>
</reference>
<dbReference type="InterPro" id="IPR015793">
    <property type="entry name" value="Pyrv_Knase_brl"/>
</dbReference>
<evidence type="ECO:0000256" key="1">
    <source>
        <dbReference type="ARBA" id="ARBA00001946"/>
    </source>
</evidence>
<dbReference type="GO" id="GO:0000287">
    <property type="term" value="F:magnesium ion binding"/>
    <property type="evidence" value="ECO:0007669"/>
    <property type="project" value="UniProtKB-UniRule"/>
</dbReference>
<evidence type="ECO:0000259" key="18">
    <source>
        <dbReference type="Pfam" id="PF02887"/>
    </source>
</evidence>
<dbReference type="Gene3D" id="2.40.33.10">
    <property type="entry name" value="PK beta-barrel domain-like"/>
    <property type="match status" value="1"/>
</dbReference>
<proteinExistence type="inferred from homology"/>
<comment type="similarity">
    <text evidence="4 16">Belongs to the pyruvate kinase family.</text>
</comment>
<keyword evidence="11" id="KW-0067">ATP-binding</keyword>
<evidence type="ECO:0000256" key="3">
    <source>
        <dbReference type="ARBA" id="ARBA00004997"/>
    </source>
</evidence>
<dbReference type="Pfam" id="PF00224">
    <property type="entry name" value="PK"/>
    <property type="match status" value="1"/>
</dbReference>
<dbReference type="KEGG" id="trc:DYE49_04415"/>
<dbReference type="GO" id="GO:0030955">
    <property type="term" value="F:potassium ion binding"/>
    <property type="evidence" value="ECO:0007669"/>
    <property type="project" value="UniProtKB-UniRule"/>
</dbReference>